<protein>
    <submittedName>
        <fullName evidence="1">Phytanoyl-CoA dioxygenase</fullName>
    </submittedName>
</protein>
<dbReference type="EMBL" id="WUEY01000003">
    <property type="protein sequence ID" value="NEI69485.1"/>
    <property type="molecule type" value="Genomic_DNA"/>
</dbReference>
<reference evidence="1 2" key="1">
    <citation type="submission" date="2019-12" db="EMBL/GenBank/DDBJ databases">
        <title>Rhizobium genotypes associated with high levels of biological nitrogen fixation by grain legumes in a temperate-maritime cropping system.</title>
        <authorList>
            <person name="Maluk M."/>
            <person name="Francesc Ferrando Molina F."/>
            <person name="Lopez Del Egido L."/>
            <person name="Lafos M."/>
            <person name="Langarica-Fuentes A."/>
            <person name="Gebre Yohannes G."/>
            <person name="Young M.W."/>
            <person name="Martin P."/>
            <person name="Gantlett R."/>
            <person name="Kenicer G."/>
            <person name="Hawes C."/>
            <person name="Begg G.S."/>
            <person name="Quilliam R.S."/>
            <person name="Squire G.R."/>
            <person name="Poole P.S."/>
            <person name="Young P.W."/>
            <person name="Iannetta P.M."/>
            <person name="James E.K."/>
        </authorList>
    </citation>
    <scope>NUCLEOTIDE SEQUENCE [LARGE SCALE GENOMIC DNA]</scope>
    <source>
        <strain evidence="1 2">JHI1118</strain>
    </source>
</reference>
<dbReference type="GO" id="GO:0051213">
    <property type="term" value="F:dioxygenase activity"/>
    <property type="evidence" value="ECO:0007669"/>
    <property type="project" value="UniProtKB-KW"/>
</dbReference>
<accession>A0A6L9U0R7</accession>
<sequence>MLSQQQYPAALSSAQLNDFIEHGFVRIDGAFSAKLAEKARAIMWRDLPCNEHDPASWTLPVIRLPGYGGEPFRTIANMPILHTAFDQLVGRGRWLPRDGLGTFPVRFPHPDDPGDAGWHVDLSFPGDDCDPNEQTDFSAWRVNITSRGRALLTLFLFSDIGEDDAPTRIRVGSHMDMARYLEPAGELGHSRMMLEHMGAYRPQALATGTAGTVYICHPFLIHAAQKHQGSTPRFMAQPSIGLAEPYRLERPDNAYSSVEIAIRRALGRE</sequence>
<proteinExistence type="predicted"/>
<organism evidence="1 2">
    <name type="scientific">Rhizobium lusitanum</name>
    <dbReference type="NCBI Taxonomy" id="293958"/>
    <lineage>
        <taxon>Bacteria</taxon>
        <taxon>Pseudomonadati</taxon>
        <taxon>Pseudomonadota</taxon>
        <taxon>Alphaproteobacteria</taxon>
        <taxon>Hyphomicrobiales</taxon>
        <taxon>Rhizobiaceae</taxon>
        <taxon>Rhizobium/Agrobacterium group</taxon>
        <taxon>Rhizobium</taxon>
    </lineage>
</organism>
<gene>
    <name evidence="1" type="ORF">GR212_07860</name>
</gene>
<evidence type="ECO:0000313" key="1">
    <source>
        <dbReference type="EMBL" id="NEI69485.1"/>
    </source>
</evidence>
<dbReference type="Gene3D" id="2.60.120.620">
    <property type="entry name" value="q2cbj1_9rhob like domain"/>
    <property type="match status" value="1"/>
</dbReference>
<comment type="caution">
    <text evidence="1">The sequence shown here is derived from an EMBL/GenBank/DDBJ whole genome shotgun (WGS) entry which is preliminary data.</text>
</comment>
<dbReference type="Proteomes" id="UP000483035">
    <property type="component" value="Unassembled WGS sequence"/>
</dbReference>
<dbReference type="AlphaFoldDB" id="A0A6L9U0R7"/>
<keyword evidence="1" id="KW-0223">Dioxygenase</keyword>
<dbReference type="SUPFAM" id="SSF51197">
    <property type="entry name" value="Clavaminate synthase-like"/>
    <property type="match status" value="1"/>
</dbReference>
<dbReference type="RefSeq" id="WP_163985909.1">
    <property type="nucleotide sequence ID" value="NZ_WUEY01000003.1"/>
</dbReference>
<name>A0A6L9U0R7_9HYPH</name>
<keyword evidence="1" id="KW-0560">Oxidoreductase</keyword>
<evidence type="ECO:0000313" key="2">
    <source>
        <dbReference type="Proteomes" id="UP000483035"/>
    </source>
</evidence>